<protein>
    <submittedName>
        <fullName evidence="1">Uncharacterized protein</fullName>
    </submittedName>
</protein>
<name>A0ABU3A2C9_9GAMM</name>
<sequence>MNLRAKLKEVAQQHNETFVLLLKKVKRLNSEQLENLILVGNDNEKRLAQAEHNLIGFRENIKKQMRDMVEETANSAFEEALSKAGYKLVGHIEKV</sequence>
<gene>
    <name evidence="1" type="ORF">RM573_12020</name>
</gene>
<evidence type="ECO:0000313" key="2">
    <source>
        <dbReference type="Proteomes" id="UP001266357"/>
    </source>
</evidence>
<keyword evidence="2" id="KW-1185">Reference proteome</keyword>
<reference evidence="1 2" key="1">
    <citation type="submission" date="2023-09" db="EMBL/GenBank/DDBJ databases">
        <authorList>
            <person name="Rey-Velasco X."/>
        </authorList>
    </citation>
    <scope>NUCLEOTIDE SEQUENCE [LARGE SCALE GENOMIC DNA]</scope>
    <source>
        <strain evidence="1 2">W431</strain>
    </source>
</reference>
<dbReference type="Proteomes" id="UP001266357">
    <property type="component" value="Unassembled WGS sequence"/>
</dbReference>
<dbReference type="EMBL" id="JAVRIF010000006">
    <property type="protein sequence ID" value="MDT0604324.1"/>
    <property type="molecule type" value="Genomic_DNA"/>
</dbReference>
<dbReference type="RefSeq" id="WP_311582177.1">
    <property type="nucleotide sequence ID" value="NZ_JAVRIF010000006.1"/>
</dbReference>
<evidence type="ECO:0000313" key="1">
    <source>
        <dbReference type="EMBL" id="MDT0604324.1"/>
    </source>
</evidence>
<organism evidence="1 2">
    <name type="scientific">Thalassotalea castellviae</name>
    <dbReference type="NCBI Taxonomy" id="3075612"/>
    <lineage>
        <taxon>Bacteria</taxon>
        <taxon>Pseudomonadati</taxon>
        <taxon>Pseudomonadota</taxon>
        <taxon>Gammaproteobacteria</taxon>
        <taxon>Alteromonadales</taxon>
        <taxon>Colwelliaceae</taxon>
        <taxon>Thalassotalea</taxon>
    </lineage>
</organism>
<proteinExistence type="predicted"/>
<accession>A0ABU3A2C9</accession>
<comment type="caution">
    <text evidence="1">The sequence shown here is derived from an EMBL/GenBank/DDBJ whole genome shotgun (WGS) entry which is preliminary data.</text>
</comment>